<dbReference type="Proteomes" id="UP001058167">
    <property type="component" value="Unassembled WGS sequence"/>
</dbReference>
<reference evidence="1" key="1">
    <citation type="submission" date="2022-06" db="EMBL/GenBank/DDBJ databases">
        <title>Draft genome sequences of Pectobacterium carotovorum subsp. carotovorum str. NBRC12380.</title>
        <authorList>
            <person name="Wakabayashi Y."/>
            <person name="Kojima K."/>
        </authorList>
    </citation>
    <scope>NUCLEOTIDE SEQUENCE</scope>
    <source>
        <strain evidence="1">NBRC 12380</strain>
    </source>
</reference>
<evidence type="ECO:0000313" key="4">
    <source>
        <dbReference type="Proteomes" id="UP001165145"/>
    </source>
</evidence>
<organism evidence="2 4">
    <name type="scientific">Pectobacterium carotovorum subsp. carotovorum</name>
    <name type="common">Erwinia carotovora subsp. carotovora</name>
    <dbReference type="NCBI Taxonomy" id="555"/>
    <lineage>
        <taxon>Bacteria</taxon>
        <taxon>Pseudomonadati</taxon>
        <taxon>Pseudomonadota</taxon>
        <taxon>Gammaproteobacteria</taxon>
        <taxon>Enterobacterales</taxon>
        <taxon>Pectobacteriaceae</taxon>
        <taxon>Pectobacterium</taxon>
    </lineage>
</organism>
<name>A0AAI9PGG7_PECCC</name>
<sequence>MPNDALINAIVANTKLMEVDHCTGVSTTMSCAVYGKTQDDSGSGNVIEDNESMKKKINIALDFPSTDSKTSVWHFLVGPTVHHFVVIPWYQDRISQEPVYTVFMAYEHEYSVEKYVKHTAPAPSGAKGYKKIWTKSDLSKMFSDLLTSDTAWKEYFGPTGKPKAQKITYWKYKVIPLDTAIANVNNYS</sequence>
<dbReference type="RefSeq" id="WP_040031143.1">
    <property type="nucleotide sequence ID" value="NZ_BRLF01000011.1"/>
</dbReference>
<evidence type="ECO:0000313" key="1">
    <source>
        <dbReference type="EMBL" id="GKX48918.1"/>
    </source>
</evidence>
<comment type="caution">
    <text evidence="2">The sequence shown here is derived from an EMBL/GenBank/DDBJ whole genome shotgun (WGS) entry which is preliminary data.</text>
</comment>
<evidence type="ECO:0000313" key="2">
    <source>
        <dbReference type="EMBL" id="GLV71405.1"/>
    </source>
</evidence>
<keyword evidence="3" id="KW-1185">Reference proteome</keyword>
<dbReference type="AlphaFoldDB" id="A0AAI9PGG7"/>
<gene>
    <name evidence="2" type="ORF">Pcaca03_38490</name>
    <name evidence="1" type="ORF">SOASR016_36700</name>
</gene>
<accession>A0AAI9PGG7</accession>
<protein>
    <submittedName>
        <fullName evidence="2">Uncharacterized protein</fullName>
    </submittedName>
</protein>
<dbReference type="EMBL" id="BRLF01000011">
    <property type="protein sequence ID" value="GKX48918.1"/>
    <property type="molecule type" value="Genomic_DNA"/>
</dbReference>
<reference evidence="2" key="2">
    <citation type="submission" date="2023-02" db="EMBL/GenBank/DDBJ databases">
        <title>Pectobacterium carotovorum subsp. carotovorum NBRC 12380.</title>
        <authorList>
            <person name="Ichikawa N."/>
            <person name="Sato H."/>
            <person name="Tonouchi N."/>
        </authorList>
    </citation>
    <scope>NUCLEOTIDE SEQUENCE</scope>
    <source>
        <strain evidence="2">NBRC 12380</strain>
    </source>
</reference>
<dbReference type="Proteomes" id="UP001165145">
    <property type="component" value="Unassembled WGS sequence"/>
</dbReference>
<evidence type="ECO:0000313" key="3">
    <source>
        <dbReference type="Proteomes" id="UP001058167"/>
    </source>
</evidence>
<proteinExistence type="predicted"/>
<dbReference type="EMBL" id="BSRL01000011">
    <property type="protein sequence ID" value="GLV71405.1"/>
    <property type="molecule type" value="Genomic_DNA"/>
</dbReference>